<evidence type="ECO:0000256" key="1">
    <source>
        <dbReference type="SAM" id="Phobius"/>
    </source>
</evidence>
<evidence type="ECO:0008006" key="4">
    <source>
        <dbReference type="Google" id="ProtNLM"/>
    </source>
</evidence>
<proteinExistence type="predicted"/>
<feature type="transmembrane region" description="Helical" evidence="1">
    <location>
        <begin position="32"/>
        <end position="53"/>
    </location>
</feature>
<dbReference type="EMBL" id="PREZ01000005">
    <property type="protein sequence ID" value="PPA69514.1"/>
    <property type="molecule type" value="Genomic_DNA"/>
</dbReference>
<evidence type="ECO:0000313" key="2">
    <source>
        <dbReference type="EMBL" id="PPA69514.1"/>
    </source>
</evidence>
<keyword evidence="1" id="KW-0472">Membrane</keyword>
<sequence length="222" mass="26125">MKFSLIRGLKAPLVFLENWKMSDSFLHIKRNVVALFIISILIFGAAGWIGMGTERWSGQFITFYGLTHDLQRFYFFLGRVLLGIGYPAILLLMPTLLFWLLARRGYSFREVFVLQLFPLSILLLEQLSYVALMVWQGINWYSSPFSWGVIGQLFTTHHWTIYFLGCISLFKLWVMYWQFLSLRSITTLKWWAVIMIVLLLNLLFWAITATFSLINFHHLLFS</sequence>
<feature type="transmembrane region" description="Helical" evidence="1">
    <location>
        <begin position="112"/>
        <end position="138"/>
    </location>
</feature>
<organism evidence="2 3">
    <name type="scientific">Jeotgalibacillus proteolyticus</name>
    <dbReference type="NCBI Taxonomy" id="2082395"/>
    <lineage>
        <taxon>Bacteria</taxon>
        <taxon>Bacillati</taxon>
        <taxon>Bacillota</taxon>
        <taxon>Bacilli</taxon>
        <taxon>Bacillales</taxon>
        <taxon>Caryophanaceae</taxon>
        <taxon>Jeotgalibacillus</taxon>
    </lineage>
</organism>
<comment type="caution">
    <text evidence="2">The sequence shown here is derived from an EMBL/GenBank/DDBJ whole genome shotgun (WGS) entry which is preliminary data.</text>
</comment>
<gene>
    <name evidence="2" type="ORF">C4B60_13250</name>
</gene>
<accession>A0A2S5G9B7</accession>
<dbReference type="AlphaFoldDB" id="A0A2S5G9B7"/>
<protein>
    <recommendedName>
        <fullName evidence="4">Yip1 domain-containing protein</fullName>
    </recommendedName>
</protein>
<keyword evidence="1" id="KW-0812">Transmembrane</keyword>
<dbReference type="OrthoDB" id="2455856at2"/>
<feature type="transmembrane region" description="Helical" evidence="1">
    <location>
        <begin position="73"/>
        <end position="100"/>
    </location>
</feature>
<feature type="transmembrane region" description="Helical" evidence="1">
    <location>
        <begin position="158"/>
        <end position="179"/>
    </location>
</feature>
<dbReference type="RefSeq" id="WP_104058507.1">
    <property type="nucleotide sequence ID" value="NZ_PREZ01000005.1"/>
</dbReference>
<evidence type="ECO:0000313" key="3">
    <source>
        <dbReference type="Proteomes" id="UP000239047"/>
    </source>
</evidence>
<dbReference type="Proteomes" id="UP000239047">
    <property type="component" value="Unassembled WGS sequence"/>
</dbReference>
<name>A0A2S5G9B7_9BACL</name>
<reference evidence="2 3" key="1">
    <citation type="submission" date="2018-02" db="EMBL/GenBank/DDBJ databases">
        <title>Jeotgalibacillus proteolyticum sp. nov. a protease producing bacterium isolated from ocean sediments of Laizhou Bay.</title>
        <authorList>
            <person name="Li Y."/>
        </authorList>
    </citation>
    <scope>NUCLEOTIDE SEQUENCE [LARGE SCALE GENOMIC DNA]</scope>
    <source>
        <strain evidence="2 3">22-7</strain>
    </source>
</reference>
<keyword evidence="1" id="KW-1133">Transmembrane helix</keyword>
<keyword evidence="3" id="KW-1185">Reference proteome</keyword>
<feature type="transmembrane region" description="Helical" evidence="1">
    <location>
        <begin position="191"/>
        <end position="214"/>
    </location>
</feature>